<reference evidence="2 3" key="1">
    <citation type="journal article" date="2013" name="Genome Announc.">
        <title>Draft genome sequence of MKD8, a conjugal recipient Mycobacterium smegmatis strain.</title>
        <authorList>
            <person name="Gray T.A."/>
            <person name="Palumbo M.J."/>
            <person name="Derbyshire K.M."/>
        </authorList>
    </citation>
    <scope>NUCLEOTIDE SEQUENCE [LARGE SCALE GENOMIC DNA]</scope>
    <source>
        <strain evidence="2 3">MKD8</strain>
    </source>
</reference>
<accession>A0A2U9PWU3</accession>
<organism evidence="2 3">
    <name type="scientific">Mycolicibacterium smegmatis (strain MKD8)</name>
    <name type="common">Mycobacterium smegmatis</name>
    <dbReference type="NCBI Taxonomy" id="1214915"/>
    <lineage>
        <taxon>Bacteria</taxon>
        <taxon>Bacillati</taxon>
        <taxon>Actinomycetota</taxon>
        <taxon>Actinomycetes</taxon>
        <taxon>Mycobacteriales</taxon>
        <taxon>Mycobacteriaceae</taxon>
        <taxon>Mycolicibacterium</taxon>
    </lineage>
</organism>
<proteinExistence type="predicted"/>
<dbReference type="RefSeq" id="WP_036453706.1">
    <property type="nucleotide sequence ID" value="NZ_CP027541.1"/>
</dbReference>
<gene>
    <name evidence="2" type="ORF">D806_052670</name>
</gene>
<name>A0A2U9PWU3_MYCSE</name>
<dbReference type="Proteomes" id="UP000011200">
    <property type="component" value="Chromosome"/>
</dbReference>
<evidence type="ECO:0000313" key="3">
    <source>
        <dbReference type="Proteomes" id="UP000011200"/>
    </source>
</evidence>
<feature type="region of interest" description="Disordered" evidence="1">
    <location>
        <begin position="264"/>
        <end position="300"/>
    </location>
</feature>
<sequence length="300" mass="34404">MTEKPGEDTGETEDDEPTVRTTWTSPFGVERDRRMAELQAMPGFRLKIDLEALGRAGHIMYRNAEELSKHATDYLSGHRFAQDVDDEFEKELVRYLHNYLTSVTSLIDSQRVVMRHCWGKDSDFEKGAYTEQRKASFETGEAEFMKDLRNYCTHRAVPVPGVSTTFSGGRGRPSVIANRLTFDRDALLESDSWSAPAKAYLQAKEKQFDVGPVIASYVNTASRFFNWFVNEINERNAEAKAEFIAAGEAYREWYEDQMGMNTPGYKALFPDPSPQNRAERRGQRRQPKRTSKSKRNGKRK</sequence>
<dbReference type="AlphaFoldDB" id="A0A2U9PWU3"/>
<evidence type="ECO:0000313" key="2">
    <source>
        <dbReference type="EMBL" id="AWT56217.1"/>
    </source>
</evidence>
<protein>
    <submittedName>
        <fullName evidence="2">Uncharacterized protein</fullName>
    </submittedName>
</protein>
<feature type="region of interest" description="Disordered" evidence="1">
    <location>
        <begin position="1"/>
        <end position="25"/>
    </location>
</feature>
<evidence type="ECO:0000256" key="1">
    <source>
        <dbReference type="SAM" id="MobiDB-lite"/>
    </source>
</evidence>
<dbReference type="EMBL" id="CP027541">
    <property type="protein sequence ID" value="AWT56217.1"/>
    <property type="molecule type" value="Genomic_DNA"/>
</dbReference>
<feature type="compositionally biased region" description="Basic residues" evidence="1">
    <location>
        <begin position="282"/>
        <end position="300"/>
    </location>
</feature>
<reference evidence="3" key="2">
    <citation type="submission" date="2018-03" db="EMBL/GenBank/DDBJ databases">
        <authorList>
            <person name="Derbyshire K."/>
            <person name="Gray T.A."/>
            <person name="Champion M."/>
        </authorList>
    </citation>
    <scope>NUCLEOTIDE SEQUENCE [LARGE SCALE GENOMIC DNA]</scope>
    <source>
        <strain evidence="3">MKD8</strain>
    </source>
</reference>